<dbReference type="InterPro" id="IPR004087">
    <property type="entry name" value="KH_dom"/>
</dbReference>
<dbReference type="FunFam" id="3.30.300.20:FF:000002">
    <property type="entry name" value="Transcription termination/antitermination protein NusA"/>
    <property type="match status" value="1"/>
</dbReference>
<dbReference type="InterPro" id="IPR058582">
    <property type="entry name" value="KH_NusA_2nd"/>
</dbReference>
<dbReference type="GO" id="GO:0005829">
    <property type="term" value="C:cytosol"/>
    <property type="evidence" value="ECO:0007669"/>
    <property type="project" value="TreeGrafter"/>
</dbReference>
<dbReference type="Gene3D" id="2.40.50.140">
    <property type="entry name" value="Nucleic acid-binding proteins"/>
    <property type="match status" value="1"/>
</dbReference>
<evidence type="ECO:0000313" key="2">
    <source>
        <dbReference type="EMBL" id="KAF0825815.1"/>
    </source>
</evidence>
<dbReference type="Gene3D" id="3.30.1480.10">
    <property type="entry name" value="NusA, N-terminal domain"/>
    <property type="match status" value="1"/>
</dbReference>
<comment type="similarity">
    <text evidence="1">Belongs to the NusA family.</text>
</comment>
<dbReference type="PANTHER" id="PTHR22648:SF0">
    <property type="entry name" value="TRANSCRIPTION TERMINATION_ANTITERMINATION PROTEIN NUSA"/>
    <property type="match status" value="1"/>
</dbReference>
<dbReference type="GO" id="GO:0006353">
    <property type="term" value="P:DNA-templated transcription termination"/>
    <property type="evidence" value="ECO:0007669"/>
    <property type="project" value="UniProtKB-UniRule"/>
</dbReference>
<keyword evidence="1" id="KW-0963">Cytoplasm</keyword>
<dbReference type="GeneID" id="67523672"/>
<dbReference type="CDD" id="cd04455">
    <property type="entry name" value="S1_NusA"/>
    <property type="match status" value="1"/>
</dbReference>
<dbReference type="InterPro" id="IPR009019">
    <property type="entry name" value="KH_sf_prok-type"/>
</dbReference>
<keyword evidence="1" id="KW-0806">Transcription termination</keyword>
<dbReference type="PROSITE" id="PS50126">
    <property type="entry name" value="S1"/>
    <property type="match status" value="1"/>
</dbReference>
<dbReference type="PROSITE" id="PS50084">
    <property type="entry name" value="KH_TYPE_1"/>
    <property type="match status" value="1"/>
</dbReference>
<dbReference type="Pfam" id="PF13184">
    <property type="entry name" value="KH_NusA_1st"/>
    <property type="match status" value="1"/>
</dbReference>
<dbReference type="SUPFAM" id="SSF69705">
    <property type="entry name" value="Transcription factor NusA, N-terminal domain"/>
    <property type="match status" value="1"/>
</dbReference>
<dbReference type="Pfam" id="PF26594">
    <property type="entry name" value="KH_NusA_2nd"/>
    <property type="match status" value="1"/>
</dbReference>
<dbReference type="OrthoDB" id="9807233at2"/>
<dbReference type="Proteomes" id="UP000465778">
    <property type="component" value="Unassembled WGS sequence"/>
</dbReference>
<dbReference type="FunFam" id="3.30.1480.10:FF:000002">
    <property type="entry name" value="Transcription termination/antitermination protein NusA"/>
    <property type="match status" value="1"/>
</dbReference>
<dbReference type="RefSeq" id="WP_061791032.1">
    <property type="nucleotide sequence ID" value="NZ_JABVDD010000002.1"/>
</dbReference>
<dbReference type="FunFam" id="3.30.300.20:FF:000005">
    <property type="entry name" value="Transcription termination/antitermination protein NusA"/>
    <property type="match status" value="1"/>
</dbReference>
<dbReference type="NCBIfam" id="TIGR01953">
    <property type="entry name" value="NusA"/>
    <property type="match status" value="1"/>
</dbReference>
<comment type="subunit">
    <text evidence="1">Monomer. Binds directly to the core enzyme of the DNA-dependent RNA polymerase and to nascent RNA.</text>
</comment>
<dbReference type="SUPFAM" id="SSF54814">
    <property type="entry name" value="Prokaryotic type KH domain (KH-domain type II)"/>
    <property type="match status" value="2"/>
</dbReference>
<dbReference type="GO" id="GO:0003723">
    <property type="term" value="F:RNA binding"/>
    <property type="evidence" value="ECO:0007669"/>
    <property type="project" value="UniProtKB-UniRule"/>
</dbReference>
<dbReference type="InterPro" id="IPR036555">
    <property type="entry name" value="NusA_N_sf"/>
</dbReference>
<dbReference type="Pfam" id="PF08529">
    <property type="entry name" value="NusA_N"/>
    <property type="match status" value="1"/>
</dbReference>
<evidence type="ECO:0000313" key="3">
    <source>
        <dbReference type="Proteomes" id="UP000465778"/>
    </source>
</evidence>
<dbReference type="CDD" id="cd22529">
    <property type="entry name" value="KH-II_NusA_rpt2"/>
    <property type="match status" value="1"/>
</dbReference>
<dbReference type="InterPro" id="IPR025249">
    <property type="entry name" value="TF_NusA_KH_1st"/>
</dbReference>
<dbReference type="InterPro" id="IPR012340">
    <property type="entry name" value="NA-bd_OB-fold"/>
</dbReference>
<dbReference type="CDD" id="cd02134">
    <property type="entry name" value="KH-II_NusA_rpt1"/>
    <property type="match status" value="1"/>
</dbReference>
<keyword evidence="1" id="KW-0889">Transcription antitermination</keyword>
<accession>A0A380XKN3</accession>
<dbReference type="AlphaFoldDB" id="A0A380XKN3"/>
<dbReference type="Pfam" id="PF00575">
    <property type="entry name" value="S1"/>
    <property type="match status" value="1"/>
</dbReference>
<dbReference type="SMART" id="SM00322">
    <property type="entry name" value="KH"/>
    <property type="match status" value="2"/>
</dbReference>
<dbReference type="SUPFAM" id="SSF50249">
    <property type="entry name" value="Nucleic acid-binding proteins"/>
    <property type="match status" value="1"/>
</dbReference>
<comment type="caution">
    <text evidence="2">The sequence shown here is derived from an EMBL/GenBank/DDBJ whole genome shotgun (WGS) entry which is preliminary data.</text>
</comment>
<comment type="function">
    <text evidence="1">Participates in both transcription termination and antitermination.</text>
</comment>
<dbReference type="FunFam" id="2.40.50.140:FF:000058">
    <property type="entry name" value="Transcription termination/antitermination protein NusA"/>
    <property type="match status" value="1"/>
</dbReference>
<keyword evidence="1" id="KW-0694">RNA-binding</keyword>
<organism evidence="2 3">
    <name type="scientific">Cytobacillus firmus</name>
    <name type="common">Bacillus firmus</name>
    <dbReference type="NCBI Taxonomy" id="1399"/>
    <lineage>
        <taxon>Bacteria</taxon>
        <taxon>Bacillati</taxon>
        <taxon>Bacillota</taxon>
        <taxon>Bacilli</taxon>
        <taxon>Bacillales</taxon>
        <taxon>Bacillaceae</taxon>
        <taxon>Cytobacillus</taxon>
    </lineage>
</organism>
<dbReference type="InterPro" id="IPR003029">
    <property type="entry name" value="S1_domain"/>
</dbReference>
<protein>
    <recommendedName>
        <fullName evidence="1">Transcription termination/antitermination protein NusA</fullName>
    </recommendedName>
</protein>
<gene>
    <name evidence="1" type="primary">nusA</name>
    <name evidence="2" type="ORF">KIS1582_0488</name>
</gene>
<keyword evidence="1" id="KW-0805">Transcription regulation</keyword>
<dbReference type="GO" id="GO:0031564">
    <property type="term" value="P:transcription antitermination"/>
    <property type="evidence" value="ECO:0007669"/>
    <property type="project" value="UniProtKB-UniRule"/>
</dbReference>
<reference evidence="2 3" key="1">
    <citation type="journal article" date="2020" name="G3 (Bethesda)">
        <title>Whole Genome Sequencing and Comparative Genomics of Two Nematicidal Bacillus Strains Reveals a Wide Range of Possible Virulence Factors.</title>
        <authorList>
            <person name="Susic N."/>
            <person name="Janezic S."/>
            <person name="Rupnik M."/>
            <person name="Geric Stare B."/>
        </authorList>
    </citation>
    <scope>NUCLEOTIDE SEQUENCE [LARGE SCALE GENOMIC DNA]</scope>
    <source>
        <strain evidence="2 3">I-1582</strain>
    </source>
</reference>
<dbReference type="SMART" id="SM00316">
    <property type="entry name" value="S1"/>
    <property type="match status" value="1"/>
</dbReference>
<dbReference type="InterPro" id="IPR013735">
    <property type="entry name" value="TF_NusA_N"/>
</dbReference>
<evidence type="ECO:0000256" key="1">
    <source>
        <dbReference type="HAMAP-Rule" id="MF_00945"/>
    </source>
</evidence>
<dbReference type="InterPro" id="IPR010213">
    <property type="entry name" value="TF_NusA"/>
</dbReference>
<name>A0A380XKN3_CYTFI</name>
<dbReference type="InterPro" id="IPR030842">
    <property type="entry name" value="TF_NusA_bacterial"/>
</dbReference>
<proteinExistence type="inferred from homology"/>
<dbReference type="InterPro" id="IPR015946">
    <property type="entry name" value="KH_dom-like_a/b"/>
</dbReference>
<comment type="subcellular location">
    <subcellularLocation>
        <location evidence="1">Cytoplasm</location>
    </subcellularLocation>
</comment>
<dbReference type="PANTHER" id="PTHR22648">
    <property type="entry name" value="TRANSCRIPTION TERMINATION FACTOR NUSA"/>
    <property type="match status" value="1"/>
</dbReference>
<sequence>MSSELLDALTLLEKEKGISRDVIIEAIEAALVSAYRRNFNQAQNVRIDLNLGNGTMRVFARKEVVDEVFDPRLEISVEDAQKINPNYQVEDVVEMEVTPKDFGRIAAQTAKQVVTQRVREAERGIIYSEFIDREEDIMTGIVQRTDPKFIYVSLGKIEAILPANEQMPNERYQPHDRIKVFITKVEKTTKGPQIFVSRTHPGLLKRLFEIEVPEIYDGTVEIKSVAREAGDRSKISVHSDNEEVDPVGSCVGPKGTRVQAVVNELKGEKIDIVKWSSDPVVFVANALSPSKVLDVIVNEDDKATTVVVPDYQLSLAIGKRGQNARLAAKLTGWKIDIKSETDAREAGIYPRDEKLLNFDNDDYENEDYEKNADFDFQDELLEEKE</sequence>
<dbReference type="Gene3D" id="3.30.300.20">
    <property type="match status" value="2"/>
</dbReference>
<dbReference type="GO" id="GO:0003700">
    <property type="term" value="F:DNA-binding transcription factor activity"/>
    <property type="evidence" value="ECO:0007669"/>
    <property type="project" value="InterPro"/>
</dbReference>
<dbReference type="EMBL" id="VDEM01000002">
    <property type="protein sequence ID" value="KAF0825815.1"/>
    <property type="molecule type" value="Genomic_DNA"/>
</dbReference>
<dbReference type="HAMAP" id="MF_00945_B">
    <property type="entry name" value="NusA_B"/>
    <property type="match status" value="1"/>
</dbReference>
<keyword evidence="1" id="KW-0804">Transcription</keyword>